<dbReference type="InterPro" id="IPR020624">
    <property type="entry name" value="Schiff_base-form_aldolases_CS"/>
</dbReference>
<dbReference type="AlphaFoldDB" id="A0A939HB96"/>
<name>A0A939HB96_9CLOT</name>
<reference evidence="6" key="1">
    <citation type="submission" date="2021-03" db="EMBL/GenBank/DDBJ databases">
        <title>Proteiniclasticum marinus sp. nov., isolated from tidal flat sediment.</title>
        <authorList>
            <person name="Namirimu T."/>
            <person name="Yang J.-A."/>
            <person name="Yang S.-H."/>
            <person name="Kim Y.-J."/>
            <person name="Kwon K.K."/>
        </authorList>
    </citation>
    <scope>NUCLEOTIDE SEQUENCE</scope>
    <source>
        <strain evidence="6">SCR006</strain>
    </source>
</reference>
<comment type="similarity">
    <text evidence="3">Belongs to the DapA family.</text>
</comment>
<protein>
    <submittedName>
        <fullName evidence="6">Dihydrodipicolinate synthase family protein</fullName>
    </submittedName>
</protein>
<sequence>MAKFNFKEITGVIPALLTPFDKDENLDEKGLRALIAKLLQDGVHGLYLTGSTGEGFLMSQEERKQAVEIAMDEVAGRVPVIVHVGAISTRLSLELTHHAAEAGADAISSVPPFYYRFAEKEIIEYYRELAAATELPMIVYNIPLAGLMGYDTILKLAKLPNVIGIKYTATSHFEITRLKSDVGEDFMIYSGADEMALSGLLAGADGIIGSTYNAIPDTFMDLYSAYTEGRQEEARDIMKEAVAVIMQMLSYGSLMAVLKAISRWRGADAGYVRKPFTNFSLEEEEAMKKDFLALNDKMNFKHVGFIAELAKK</sequence>
<evidence type="ECO:0000256" key="4">
    <source>
        <dbReference type="PIRSR" id="PIRSR001365-1"/>
    </source>
</evidence>
<feature type="active site" description="Proton donor/acceptor" evidence="4">
    <location>
        <position position="140"/>
    </location>
</feature>
<gene>
    <name evidence="6" type="ORF">J3A84_08940</name>
</gene>
<dbReference type="SUPFAM" id="SSF51569">
    <property type="entry name" value="Aldolase"/>
    <property type="match status" value="1"/>
</dbReference>
<dbReference type="PANTHER" id="PTHR42849">
    <property type="entry name" value="N-ACETYLNEURAMINATE LYASE"/>
    <property type="match status" value="1"/>
</dbReference>
<keyword evidence="1 3" id="KW-0456">Lyase</keyword>
<dbReference type="EMBL" id="JAFNJU010000006">
    <property type="protein sequence ID" value="MBO1265150.1"/>
    <property type="molecule type" value="Genomic_DNA"/>
</dbReference>
<dbReference type="GO" id="GO:0008747">
    <property type="term" value="F:N-acetylneuraminate lyase activity"/>
    <property type="evidence" value="ECO:0007669"/>
    <property type="project" value="TreeGrafter"/>
</dbReference>
<dbReference type="PANTHER" id="PTHR42849:SF1">
    <property type="entry name" value="N-ACETYLNEURAMINATE LYASE"/>
    <property type="match status" value="1"/>
</dbReference>
<evidence type="ECO:0000256" key="2">
    <source>
        <dbReference type="ARBA" id="ARBA00023270"/>
    </source>
</evidence>
<feature type="active site" description="Schiff-base intermediate with substrate" evidence="4">
    <location>
        <position position="166"/>
    </location>
</feature>
<dbReference type="PROSITE" id="PS00665">
    <property type="entry name" value="DHDPS_1"/>
    <property type="match status" value="1"/>
</dbReference>
<proteinExistence type="inferred from homology"/>
<dbReference type="RefSeq" id="WP_207599672.1">
    <property type="nucleotide sequence ID" value="NZ_JAFNJU010000006.1"/>
</dbReference>
<organism evidence="6 7">
    <name type="scientific">Proteiniclasticum aestuarii</name>
    <dbReference type="NCBI Taxonomy" id="2817862"/>
    <lineage>
        <taxon>Bacteria</taxon>
        <taxon>Bacillati</taxon>
        <taxon>Bacillota</taxon>
        <taxon>Clostridia</taxon>
        <taxon>Eubacteriales</taxon>
        <taxon>Clostridiaceae</taxon>
        <taxon>Proteiniclasticum</taxon>
    </lineage>
</organism>
<evidence type="ECO:0000256" key="5">
    <source>
        <dbReference type="PIRSR" id="PIRSR001365-2"/>
    </source>
</evidence>
<dbReference type="Pfam" id="PF00701">
    <property type="entry name" value="DHDPS"/>
    <property type="match status" value="1"/>
</dbReference>
<evidence type="ECO:0000256" key="3">
    <source>
        <dbReference type="PIRNR" id="PIRNR001365"/>
    </source>
</evidence>
<dbReference type="GO" id="GO:0019262">
    <property type="term" value="P:N-acetylneuraminate catabolic process"/>
    <property type="evidence" value="ECO:0007669"/>
    <property type="project" value="TreeGrafter"/>
</dbReference>
<accession>A0A939HB96</accession>
<dbReference type="PRINTS" id="PR00146">
    <property type="entry name" value="DHPICSNTHASE"/>
</dbReference>
<feature type="binding site" evidence="5">
    <location>
        <position position="208"/>
    </location>
    <ligand>
        <name>pyruvate</name>
        <dbReference type="ChEBI" id="CHEBI:15361"/>
    </ligand>
</feature>
<evidence type="ECO:0000313" key="7">
    <source>
        <dbReference type="Proteomes" id="UP000664218"/>
    </source>
</evidence>
<feature type="binding site" evidence="5">
    <location>
        <position position="52"/>
    </location>
    <ligand>
        <name>pyruvate</name>
        <dbReference type="ChEBI" id="CHEBI:15361"/>
    </ligand>
</feature>
<dbReference type="Gene3D" id="3.20.20.70">
    <property type="entry name" value="Aldolase class I"/>
    <property type="match status" value="1"/>
</dbReference>
<keyword evidence="2" id="KW-0704">Schiff base</keyword>
<dbReference type="GO" id="GO:0005829">
    <property type="term" value="C:cytosol"/>
    <property type="evidence" value="ECO:0007669"/>
    <property type="project" value="TreeGrafter"/>
</dbReference>
<dbReference type="InterPro" id="IPR013785">
    <property type="entry name" value="Aldolase_TIM"/>
</dbReference>
<evidence type="ECO:0000256" key="1">
    <source>
        <dbReference type="ARBA" id="ARBA00023239"/>
    </source>
</evidence>
<comment type="caution">
    <text evidence="6">The sequence shown here is derived from an EMBL/GenBank/DDBJ whole genome shotgun (WGS) entry which is preliminary data.</text>
</comment>
<dbReference type="SMART" id="SM01130">
    <property type="entry name" value="DHDPS"/>
    <property type="match status" value="1"/>
</dbReference>
<dbReference type="InterPro" id="IPR002220">
    <property type="entry name" value="DapA-like"/>
</dbReference>
<dbReference type="Proteomes" id="UP000664218">
    <property type="component" value="Unassembled WGS sequence"/>
</dbReference>
<keyword evidence="7" id="KW-1185">Reference proteome</keyword>
<dbReference type="PIRSF" id="PIRSF001365">
    <property type="entry name" value="DHDPS"/>
    <property type="match status" value="1"/>
</dbReference>
<evidence type="ECO:0000313" key="6">
    <source>
        <dbReference type="EMBL" id="MBO1265150.1"/>
    </source>
</evidence>